<evidence type="ECO:0000256" key="1">
    <source>
        <dbReference type="SAM" id="Phobius"/>
    </source>
</evidence>
<name>A0A2T8IA62_9POAL</name>
<organism evidence="2">
    <name type="scientific">Panicum hallii</name>
    <dbReference type="NCBI Taxonomy" id="206008"/>
    <lineage>
        <taxon>Eukaryota</taxon>
        <taxon>Viridiplantae</taxon>
        <taxon>Streptophyta</taxon>
        <taxon>Embryophyta</taxon>
        <taxon>Tracheophyta</taxon>
        <taxon>Spermatophyta</taxon>
        <taxon>Magnoliopsida</taxon>
        <taxon>Liliopsida</taxon>
        <taxon>Poales</taxon>
        <taxon>Poaceae</taxon>
        <taxon>PACMAD clade</taxon>
        <taxon>Panicoideae</taxon>
        <taxon>Panicodae</taxon>
        <taxon>Paniceae</taxon>
        <taxon>Panicinae</taxon>
        <taxon>Panicum</taxon>
        <taxon>Panicum sect. Panicum</taxon>
    </lineage>
</organism>
<gene>
    <name evidence="2" type="ORF">PAHAL_8G239700</name>
</gene>
<protein>
    <submittedName>
        <fullName evidence="2">Uncharacterized protein</fullName>
    </submittedName>
</protein>
<dbReference type="Proteomes" id="UP000243499">
    <property type="component" value="Chromosome 8"/>
</dbReference>
<evidence type="ECO:0000313" key="2">
    <source>
        <dbReference type="EMBL" id="PVH34531.1"/>
    </source>
</evidence>
<dbReference type="AlphaFoldDB" id="A0A2T8IA62"/>
<proteinExistence type="predicted"/>
<sequence length="108" mass="12361">MLVPISSNMHGGFQMYLWNLMALLYGLKAFFVQVSNLLFMCSKEEEPSATKCSLQFPFTPPHLVSLHPALLKKLCWQCANFWWIIDSRDPIGSKIICLETYKSPYAAL</sequence>
<reference evidence="2" key="1">
    <citation type="submission" date="2018-04" db="EMBL/GenBank/DDBJ databases">
        <title>WGS assembly of Panicum hallii.</title>
        <authorList>
            <person name="Lovell J."/>
            <person name="Jenkins J."/>
            <person name="Lowry D."/>
            <person name="Mamidi S."/>
            <person name="Sreedasyam A."/>
            <person name="Weng X."/>
            <person name="Barry K."/>
            <person name="Bonette J."/>
            <person name="Campitelli B."/>
            <person name="Daum C."/>
            <person name="Gordon S."/>
            <person name="Gould B."/>
            <person name="Lipzen A."/>
            <person name="Macqueen A."/>
            <person name="Palacio-Mejia J."/>
            <person name="Plott C."/>
            <person name="Shakirov E."/>
            <person name="Shu S."/>
            <person name="Yoshinaga Y."/>
            <person name="Zane M."/>
            <person name="Rokhsar D."/>
            <person name="Grimwood J."/>
            <person name="Schmutz J."/>
            <person name="Juenger T."/>
        </authorList>
    </citation>
    <scope>NUCLEOTIDE SEQUENCE [LARGE SCALE GENOMIC DNA]</scope>
    <source>
        <strain evidence="2">FIL2</strain>
    </source>
</reference>
<dbReference type="Gramene" id="PVH34531">
    <property type="protein sequence ID" value="PVH34531"/>
    <property type="gene ID" value="PAHAL_8G239700"/>
</dbReference>
<accession>A0A2T8IA62</accession>
<keyword evidence="1" id="KW-0812">Transmembrane</keyword>
<keyword evidence="1" id="KW-1133">Transmembrane helix</keyword>
<feature type="transmembrane region" description="Helical" evidence="1">
    <location>
        <begin position="16"/>
        <end position="39"/>
    </location>
</feature>
<keyword evidence="1" id="KW-0472">Membrane</keyword>
<dbReference type="EMBL" id="CM008053">
    <property type="protein sequence ID" value="PVH34531.1"/>
    <property type="molecule type" value="Genomic_DNA"/>
</dbReference>